<dbReference type="GO" id="GO:0015031">
    <property type="term" value="P:protein transport"/>
    <property type="evidence" value="ECO:0007669"/>
    <property type="project" value="UniProtKB-KW"/>
</dbReference>
<dbReference type="InterPro" id="IPR019564">
    <property type="entry name" value="Sam37/metaxin_N"/>
</dbReference>
<comment type="similarity">
    <text evidence="2">Belongs to the metaxin family.</text>
</comment>
<evidence type="ECO:0000256" key="3">
    <source>
        <dbReference type="ARBA" id="ARBA00022448"/>
    </source>
</evidence>
<dbReference type="GO" id="GO:0001401">
    <property type="term" value="C:SAM complex"/>
    <property type="evidence" value="ECO:0007669"/>
    <property type="project" value="InterPro"/>
</dbReference>
<dbReference type="SUPFAM" id="SSF47616">
    <property type="entry name" value="GST C-terminal domain-like"/>
    <property type="match status" value="1"/>
</dbReference>
<keyword evidence="7" id="KW-0472">Membrane</keyword>
<evidence type="ECO:0000313" key="12">
    <source>
        <dbReference type="Proteomes" id="UP000650467"/>
    </source>
</evidence>
<evidence type="ECO:0000256" key="4">
    <source>
        <dbReference type="ARBA" id="ARBA00022787"/>
    </source>
</evidence>
<evidence type="ECO:0008006" key="13">
    <source>
        <dbReference type="Google" id="ProtNLM"/>
    </source>
</evidence>
<evidence type="ECO:0000256" key="2">
    <source>
        <dbReference type="ARBA" id="ARBA00009170"/>
    </source>
</evidence>
<dbReference type="PANTHER" id="PTHR12289">
    <property type="entry name" value="METAXIN RELATED"/>
    <property type="match status" value="1"/>
</dbReference>
<feature type="compositionally biased region" description="Gly residues" evidence="8">
    <location>
        <begin position="257"/>
        <end position="267"/>
    </location>
</feature>
<gene>
    <name evidence="11" type="ORF">HXX76_002749</name>
</gene>
<feature type="domain" description="Mitochondrial outer membrane transport complex Sam37/metaxin N-terminal" evidence="9">
    <location>
        <begin position="24"/>
        <end position="150"/>
    </location>
</feature>
<comment type="subcellular location">
    <subcellularLocation>
        <location evidence="1">Mitochondrion outer membrane</location>
    </subcellularLocation>
</comment>
<keyword evidence="3" id="KW-0813">Transport</keyword>
<evidence type="ECO:0000256" key="5">
    <source>
        <dbReference type="ARBA" id="ARBA00022927"/>
    </source>
</evidence>
<dbReference type="PANTHER" id="PTHR12289:SF41">
    <property type="entry name" value="FAILED AXON CONNECTIONS-RELATED"/>
    <property type="match status" value="1"/>
</dbReference>
<dbReference type="OrthoDB" id="5835136at2759"/>
<dbReference type="AlphaFoldDB" id="A0A835TEM7"/>
<keyword evidence="5" id="KW-0653">Protein transport</keyword>
<dbReference type="InterPro" id="IPR050931">
    <property type="entry name" value="Mito_Protein_Transport_Metaxin"/>
</dbReference>
<dbReference type="Pfam" id="PF10568">
    <property type="entry name" value="Tom37"/>
    <property type="match status" value="1"/>
</dbReference>
<evidence type="ECO:0000259" key="9">
    <source>
        <dbReference type="Pfam" id="PF10568"/>
    </source>
</evidence>
<evidence type="ECO:0000256" key="7">
    <source>
        <dbReference type="ARBA" id="ARBA00023136"/>
    </source>
</evidence>
<keyword evidence="12" id="KW-1185">Reference proteome</keyword>
<evidence type="ECO:0000313" key="11">
    <source>
        <dbReference type="EMBL" id="KAG2442666.1"/>
    </source>
</evidence>
<evidence type="ECO:0000256" key="6">
    <source>
        <dbReference type="ARBA" id="ARBA00023128"/>
    </source>
</evidence>
<keyword evidence="6" id="KW-0496">Mitochondrion</keyword>
<dbReference type="Pfam" id="PF17171">
    <property type="entry name" value="GST_C_6"/>
    <property type="match status" value="1"/>
</dbReference>
<evidence type="ECO:0000256" key="8">
    <source>
        <dbReference type="SAM" id="MobiDB-lite"/>
    </source>
</evidence>
<organism evidence="11 12">
    <name type="scientific">Chlamydomonas incerta</name>
    <dbReference type="NCBI Taxonomy" id="51695"/>
    <lineage>
        <taxon>Eukaryota</taxon>
        <taxon>Viridiplantae</taxon>
        <taxon>Chlorophyta</taxon>
        <taxon>core chlorophytes</taxon>
        <taxon>Chlorophyceae</taxon>
        <taxon>CS clade</taxon>
        <taxon>Chlamydomonadales</taxon>
        <taxon>Chlamydomonadaceae</taxon>
        <taxon>Chlamydomonas</taxon>
    </lineage>
</organism>
<dbReference type="InterPro" id="IPR036282">
    <property type="entry name" value="Glutathione-S-Trfase_C_sf"/>
</dbReference>
<protein>
    <recommendedName>
        <fullName evidence="13">Metaxin</fullName>
    </recommendedName>
</protein>
<dbReference type="EMBL" id="JAEHOC010000004">
    <property type="protein sequence ID" value="KAG2442666.1"/>
    <property type="molecule type" value="Genomic_DNA"/>
</dbReference>
<name>A0A835TEM7_CHLIN</name>
<reference evidence="11" key="1">
    <citation type="journal article" date="2020" name="bioRxiv">
        <title>Comparative genomics of Chlamydomonas.</title>
        <authorList>
            <person name="Craig R.J."/>
            <person name="Hasan A.R."/>
            <person name="Ness R.W."/>
            <person name="Keightley P.D."/>
        </authorList>
    </citation>
    <scope>NUCLEOTIDE SEQUENCE</scope>
    <source>
        <strain evidence="11">SAG 7.73</strain>
    </source>
</reference>
<keyword evidence="4" id="KW-1000">Mitochondrion outer membrane</keyword>
<dbReference type="Proteomes" id="UP000650467">
    <property type="component" value="Unassembled WGS sequence"/>
</dbReference>
<dbReference type="GO" id="GO:0006626">
    <property type="term" value="P:protein targeting to mitochondrion"/>
    <property type="evidence" value="ECO:0007669"/>
    <property type="project" value="TreeGrafter"/>
</dbReference>
<feature type="domain" description="Metaxin glutathione S-transferase" evidence="10">
    <location>
        <begin position="172"/>
        <end position="236"/>
    </location>
</feature>
<proteinExistence type="inferred from homology"/>
<dbReference type="InterPro" id="IPR033468">
    <property type="entry name" value="Metaxin_GST"/>
</dbReference>
<evidence type="ECO:0000256" key="1">
    <source>
        <dbReference type="ARBA" id="ARBA00004294"/>
    </source>
</evidence>
<dbReference type="CDD" id="cd03054">
    <property type="entry name" value="GST_N_Metaxin"/>
    <property type="match status" value="1"/>
</dbReference>
<evidence type="ECO:0000259" key="10">
    <source>
        <dbReference type="Pfam" id="PF17171"/>
    </source>
</evidence>
<accession>A0A835TEM7</accession>
<comment type="caution">
    <text evidence="11">The sequence shown here is derived from an EMBL/GenBank/DDBJ whole genome shotgun (WGS) entry which is preliminary data.</text>
</comment>
<feature type="region of interest" description="Disordered" evidence="8">
    <location>
        <begin position="254"/>
        <end position="289"/>
    </location>
</feature>
<sequence>MSGSVCILYKWPECWGLPSLSPACIQAEAYLRLAGAQFAVESCPTSSSSPTGQLPALERDAFISPAEPDEFAAAGGVLAYAKKHIKDLDAHLSLAQRADLLAFTSLVESRLNVATLMTCWCEPRGFAEMKKAAYGNKLPFPLSQLIPWSKQREVRRRLPPHVEPDQAFADAAAVLDALADRLRSSGAAFFFGAAPSSLDALLAGHLLFYRVSPAAAPVLQDKVLSQPVLCEYLDRLLGRHFALPATPRAALEQAAAAGGGGGGGSGSGSWSDAARGQKKAPPPKVEPSAAELTFRRHSTYWLLGAGAAVAAYVLLSGRYIQFATLLENAVEGADDDDDGDDDDDDGGDE</sequence>